<dbReference type="EMBL" id="CALNXK010000212">
    <property type="protein sequence ID" value="CAH3176375.1"/>
    <property type="molecule type" value="Genomic_DNA"/>
</dbReference>
<dbReference type="Proteomes" id="UP001159405">
    <property type="component" value="Unassembled WGS sequence"/>
</dbReference>
<evidence type="ECO:0000256" key="1">
    <source>
        <dbReference type="SAM" id="MobiDB-lite"/>
    </source>
</evidence>
<protein>
    <submittedName>
        <fullName evidence="2">Uncharacterized protein</fullName>
    </submittedName>
</protein>
<gene>
    <name evidence="2" type="ORF">PLOB_00018160</name>
</gene>
<accession>A0ABN8RAG3</accession>
<reference evidence="2 3" key="1">
    <citation type="submission" date="2022-05" db="EMBL/GenBank/DDBJ databases">
        <authorList>
            <consortium name="Genoscope - CEA"/>
            <person name="William W."/>
        </authorList>
    </citation>
    <scope>NUCLEOTIDE SEQUENCE [LARGE SCALE GENOMIC DNA]</scope>
</reference>
<evidence type="ECO:0000313" key="2">
    <source>
        <dbReference type="EMBL" id="CAH3176375.1"/>
    </source>
</evidence>
<feature type="compositionally biased region" description="Basic and acidic residues" evidence="1">
    <location>
        <begin position="1"/>
        <end position="32"/>
    </location>
</feature>
<feature type="region of interest" description="Disordered" evidence="1">
    <location>
        <begin position="364"/>
        <end position="394"/>
    </location>
</feature>
<comment type="caution">
    <text evidence="2">The sequence shown here is derived from an EMBL/GenBank/DDBJ whole genome shotgun (WGS) entry which is preliminary data.</text>
</comment>
<keyword evidence="3" id="KW-1185">Reference proteome</keyword>
<feature type="compositionally biased region" description="Basic and acidic residues" evidence="1">
    <location>
        <begin position="230"/>
        <end position="241"/>
    </location>
</feature>
<organism evidence="2 3">
    <name type="scientific">Porites lobata</name>
    <dbReference type="NCBI Taxonomy" id="104759"/>
    <lineage>
        <taxon>Eukaryota</taxon>
        <taxon>Metazoa</taxon>
        <taxon>Cnidaria</taxon>
        <taxon>Anthozoa</taxon>
        <taxon>Hexacorallia</taxon>
        <taxon>Scleractinia</taxon>
        <taxon>Fungiina</taxon>
        <taxon>Poritidae</taxon>
        <taxon>Porites</taxon>
    </lineage>
</organism>
<sequence>MGDQQHQKVGEKRRNDHEVENGGASKEPRQVKATDSYAIESIEGSNGAGSLLKVEDYGNSRKLNVYFNGSDFSDPTTVFQILESVEKMANFVKYSRNDGNFYLAAEKDMEVQLRKLENPPEGDEYFFFIKKVNDECGPDSPVIFQSKKTGDYVHCSSDTGRVFMKKAVGNESLSDRETWFKLVDRLEPQDKLTSDVDSVDGSEVQKEATMNELNHEDKINSHSSLESASDTEKKNGDGDPREEALEEVANDGKDVILNLRDSTKKTSDEQKVTSFSEGYINITCNWVFKCYLLVKKRGTGRPLTKKYLGHVVLLKVVNPKHVVPFSAVVLIITVCLREALLAISSEVPEECSLSSTQAAAMTDQLPQKAGEKRPNNHEHYEEENGGTPKKQKVDLEDGPRRMIKEPEPFAIESTIPDGCLLTAKYKRDSIKLEVAFNSLDFDDPSTVFHIAKDDKREANFLSYSKNDEKFYLAVKKDSEVQLRKLLHPPETDKYFFYIKKINRKSDSPVTFKSYKSGEYLHCKSDNRRVVMEKARGNKQPRDRETWFKLLPRRQQPQEQLIQIQQDQLDGMENTCEGFLILENDDSEDEDPEPSVNNEDPNEGTDFEKHADDG</sequence>
<proteinExistence type="predicted"/>
<evidence type="ECO:0000313" key="3">
    <source>
        <dbReference type="Proteomes" id="UP001159405"/>
    </source>
</evidence>
<name>A0ABN8RAG3_9CNID</name>
<feature type="region of interest" description="Disordered" evidence="1">
    <location>
        <begin position="210"/>
        <end position="241"/>
    </location>
</feature>
<feature type="region of interest" description="Disordered" evidence="1">
    <location>
        <begin position="578"/>
        <end position="613"/>
    </location>
</feature>
<feature type="region of interest" description="Disordered" evidence="1">
    <location>
        <begin position="1"/>
        <end position="34"/>
    </location>
</feature>
<feature type="compositionally biased region" description="Acidic residues" evidence="1">
    <location>
        <begin position="582"/>
        <end position="592"/>
    </location>
</feature>
<feature type="compositionally biased region" description="Basic and acidic residues" evidence="1">
    <location>
        <begin position="369"/>
        <end position="382"/>
    </location>
</feature>